<keyword evidence="5" id="KW-1185">Reference proteome</keyword>
<feature type="non-terminal residue" evidence="4">
    <location>
        <position position="71"/>
    </location>
</feature>
<keyword evidence="2 4" id="KW-0067">ATP-binding</keyword>
<proteinExistence type="predicted"/>
<dbReference type="SUPFAM" id="SSF52540">
    <property type="entry name" value="P-loop containing nucleoside triphosphate hydrolases"/>
    <property type="match status" value="1"/>
</dbReference>
<reference evidence="5" key="1">
    <citation type="journal article" date="2019" name="Int. J. Syst. Evol. Microbiol.">
        <title>The Global Catalogue of Microorganisms (GCM) 10K type strain sequencing project: providing services to taxonomists for standard genome sequencing and annotation.</title>
        <authorList>
            <consortium name="The Broad Institute Genomics Platform"/>
            <consortium name="The Broad Institute Genome Sequencing Center for Infectious Disease"/>
            <person name="Wu L."/>
            <person name="Ma J."/>
        </authorList>
    </citation>
    <scope>NUCLEOTIDE SEQUENCE [LARGE SCALE GENOMIC DNA]</scope>
    <source>
        <strain evidence="5">CCUG 62974</strain>
    </source>
</reference>
<dbReference type="Pfam" id="PF00005">
    <property type="entry name" value="ABC_tran"/>
    <property type="match status" value="1"/>
</dbReference>
<dbReference type="GO" id="GO:0005524">
    <property type="term" value="F:ATP binding"/>
    <property type="evidence" value="ECO:0007669"/>
    <property type="project" value="UniProtKB-KW"/>
</dbReference>
<organism evidence="4 5">
    <name type="scientific">Streptosporangium algeriense</name>
    <dbReference type="NCBI Taxonomy" id="1682748"/>
    <lineage>
        <taxon>Bacteria</taxon>
        <taxon>Bacillati</taxon>
        <taxon>Actinomycetota</taxon>
        <taxon>Actinomycetes</taxon>
        <taxon>Streptosporangiales</taxon>
        <taxon>Streptosporangiaceae</taxon>
        <taxon>Streptosporangium</taxon>
    </lineage>
</organism>
<accession>A0ABW3E621</accession>
<dbReference type="InterPro" id="IPR027417">
    <property type="entry name" value="P-loop_NTPase"/>
</dbReference>
<name>A0ABW3E621_9ACTN</name>
<dbReference type="PANTHER" id="PTHR43158:SF2">
    <property type="entry name" value="SKFA PEPTIDE EXPORT ATP-BINDING PROTEIN SKFE"/>
    <property type="match status" value="1"/>
</dbReference>
<comment type="caution">
    <text evidence="4">The sequence shown here is derived from an EMBL/GenBank/DDBJ whole genome shotgun (WGS) entry which is preliminary data.</text>
</comment>
<evidence type="ECO:0000259" key="3">
    <source>
        <dbReference type="Pfam" id="PF00005"/>
    </source>
</evidence>
<evidence type="ECO:0000313" key="5">
    <source>
        <dbReference type="Proteomes" id="UP001597024"/>
    </source>
</evidence>
<protein>
    <submittedName>
        <fullName evidence="4">ATP-binding cassette domain-containing protein</fullName>
    </submittedName>
</protein>
<sequence length="71" mass="7533">MIVSQPSDAGPVLHAHEVDVVRDGDHLLRQISLTVHRGEHWALLGANGAGKSTLLNLLGAVNHPTRGVVEV</sequence>
<dbReference type="Gene3D" id="3.40.50.300">
    <property type="entry name" value="P-loop containing nucleotide triphosphate hydrolases"/>
    <property type="match status" value="1"/>
</dbReference>
<dbReference type="PANTHER" id="PTHR43158">
    <property type="entry name" value="SKFA PEPTIDE EXPORT ATP-BINDING PROTEIN SKFE"/>
    <property type="match status" value="1"/>
</dbReference>
<gene>
    <name evidence="4" type="ORF">ACFQ08_44275</name>
</gene>
<dbReference type="Proteomes" id="UP001597024">
    <property type="component" value="Unassembled WGS sequence"/>
</dbReference>
<dbReference type="EMBL" id="JBHTHX010003328">
    <property type="protein sequence ID" value="MFD0891610.1"/>
    <property type="molecule type" value="Genomic_DNA"/>
</dbReference>
<keyword evidence="1" id="KW-0547">Nucleotide-binding</keyword>
<evidence type="ECO:0000256" key="2">
    <source>
        <dbReference type="ARBA" id="ARBA00022840"/>
    </source>
</evidence>
<evidence type="ECO:0000313" key="4">
    <source>
        <dbReference type="EMBL" id="MFD0891610.1"/>
    </source>
</evidence>
<dbReference type="InterPro" id="IPR003439">
    <property type="entry name" value="ABC_transporter-like_ATP-bd"/>
</dbReference>
<evidence type="ECO:0000256" key="1">
    <source>
        <dbReference type="ARBA" id="ARBA00022741"/>
    </source>
</evidence>
<feature type="domain" description="ABC transporter" evidence="3">
    <location>
        <begin position="28"/>
        <end position="69"/>
    </location>
</feature>